<reference evidence="3" key="1">
    <citation type="submission" date="2021-02" db="EMBL/GenBank/DDBJ databases">
        <authorList>
            <person name="Nowell W R."/>
        </authorList>
    </citation>
    <scope>NUCLEOTIDE SEQUENCE</scope>
    <source>
        <strain evidence="3">Ploen Becks lab</strain>
    </source>
</reference>
<evidence type="ECO:0000313" key="4">
    <source>
        <dbReference type="Proteomes" id="UP000663879"/>
    </source>
</evidence>
<organism evidence="3 4">
    <name type="scientific">Brachionus calyciflorus</name>
    <dbReference type="NCBI Taxonomy" id="104777"/>
    <lineage>
        <taxon>Eukaryota</taxon>
        <taxon>Metazoa</taxon>
        <taxon>Spiralia</taxon>
        <taxon>Gnathifera</taxon>
        <taxon>Rotifera</taxon>
        <taxon>Eurotatoria</taxon>
        <taxon>Monogononta</taxon>
        <taxon>Pseudotrocha</taxon>
        <taxon>Ploima</taxon>
        <taxon>Brachionidae</taxon>
        <taxon>Brachionus</taxon>
    </lineage>
</organism>
<sequence length="230" mass="26234">MNSVLSRKKRITLLNSTKKAIVLEKLKTNKSDDVIAAEFNVDRSTVTKIIKNKETYLNYDENEPANKKSRIQNGSFHLIEKALFKWYVSAKSANIPLSYEILHEKALQFYAEFKSKNVPMKDKFEASRGWISNFLHRHNLSSKIMSGESESVDLNSIQDFKKKITSLVEKYEPCDVYNCDKAGLFYGIGPNRTIAAKDEQCKGFKKDKSRVTVLFTVNATGTAKIKPCIF</sequence>
<feature type="domain" description="HTH CENPB-type" evidence="2">
    <location>
        <begin position="67"/>
        <end position="144"/>
    </location>
</feature>
<proteinExistence type="predicted"/>
<dbReference type="OrthoDB" id="9909311at2759"/>
<dbReference type="Gene3D" id="1.10.10.60">
    <property type="entry name" value="Homeodomain-like"/>
    <property type="match status" value="2"/>
</dbReference>
<dbReference type="InterPro" id="IPR006600">
    <property type="entry name" value="HTH_CenpB_DNA-bd_dom"/>
</dbReference>
<dbReference type="PANTHER" id="PTHR19303:SF73">
    <property type="entry name" value="PROTEIN PDC2"/>
    <property type="match status" value="1"/>
</dbReference>
<dbReference type="EMBL" id="CAJNOC010009125">
    <property type="protein sequence ID" value="CAF1125111.1"/>
    <property type="molecule type" value="Genomic_DNA"/>
</dbReference>
<accession>A0A814QVB3</accession>
<dbReference type="Pfam" id="PF03221">
    <property type="entry name" value="HTH_Tnp_Tc5"/>
    <property type="match status" value="1"/>
</dbReference>
<evidence type="ECO:0000313" key="3">
    <source>
        <dbReference type="EMBL" id="CAF1125111.1"/>
    </source>
</evidence>
<dbReference type="AlphaFoldDB" id="A0A814QVB3"/>
<dbReference type="InterPro" id="IPR050863">
    <property type="entry name" value="CenT-Element_Derived"/>
</dbReference>
<gene>
    <name evidence="3" type="ORF">OXX778_LOCUS22219</name>
</gene>
<dbReference type="GO" id="GO:0003677">
    <property type="term" value="F:DNA binding"/>
    <property type="evidence" value="ECO:0007669"/>
    <property type="project" value="UniProtKB-KW"/>
</dbReference>
<dbReference type="SUPFAM" id="SSF46689">
    <property type="entry name" value="Homeodomain-like"/>
    <property type="match status" value="2"/>
</dbReference>
<keyword evidence="1" id="KW-0238">DNA-binding</keyword>
<dbReference type="Proteomes" id="UP000663879">
    <property type="component" value="Unassembled WGS sequence"/>
</dbReference>
<name>A0A814QVB3_9BILA</name>
<dbReference type="PROSITE" id="PS51253">
    <property type="entry name" value="HTH_CENPB"/>
    <property type="match status" value="1"/>
</dbReference>
<evidence type="ECO:0000256" key="1">
    <source>
        <dbReference type="ARBA" id="ARBA00023125"/>
    </source>
</evidence>
<keyword evidence="4" id="KW-1185">Reference proteome</keyword>
<dbReference type="PANTHER" id="PTHR19303">
    <property type="entry name" value="TRANSPOSON"/>
    <property type="match status" value="1"/>
</dbReference>
<protein>
    <recommendedName>
        <fullName evidence="2">HTH CENPB-type domain-containing protein</fullName>
    </recommendedName>
</protein>
<dbReference type="SMART" id="SM00674">
    <property type="entry name" value="CENPB"/>
    <property type="match status" value="1"/>
</dbReference>
<evidence type="ECO:0000259" key="2">
    <source>
        <dbReference type="PROSITE" id="PS51253"/>
    </source>
</evidence>
<comment type="caution">
    <text evidence="3">The sequence shown here is derived from an EMBL/GenBank/DDBJ whole genome shotgun (WGS) entry which is preliminary data.</text>
</comment>
<dbReference type="GO" id="GO:0005634">
    <property type="term" value="C:nucleus"/>
    <property type="evidence" value="ECO:0007669"/>
    <property type="project" value="TreeGrafter"/>
</dbReference>
<dbReference type="InterPro" id="IPR009057">
    <property type="entry name" value="Homeodomain-like_sf"/>
</dbReference>